<dbReference type="Proteomes" id="UP000507962">
    <property type="component" value="Unassembled WGS sequence"/>
</dbReference>
<keyword evidence="1" id="KW-0472">Membrane</keyword>
<organism evidence="2 3">
    <name type="scientific">Desulfoluna butyratoxydans</name>
    <dbReference type="NCBI Taxonomy" id="231438"/>
    <lineage>
        <taxon>Bacteria</taxon>
        <taxon>Pseudomonadati</taxon>
        <taxon>Thermodesulfobacteriota</taxon>
        <taxon>Desulfobacteria</taxon>
        <taxon>Desulfobacterales</taxon>
        <taxon>Desulfolunaceae</taxon>
        <taxon>Desulfoluna</taxon>
    </lineage>
</organism>
<keyword evidence="1" id="KW-1133">Transmembrane helix</keyword>
<accession>A0A4U8YG93</accession>
<dbReference type="AlphaFoldDB" id="A0A4U8YG93"/>
<proteinExistence type="predicted"/>
<evidence type="ECO:0000256" key="1">
    <source>
        <dbReference type="SAM" id="Phobius"/>
    </source>
</evidence>
<feature type="transmembrane region" description="Helical" evidence="1">
    <location>
        <begin position="21"/>
        <end position="39"/>
    </location>
</feature>
<evidence type="ECO:0000313" key="3">
    <source>
        <dbReference type="Proteomes" id="UP000507962"/>
    </source>
</evidence>
<dbReference type="RefSeq" id="WP_180136678.1">
    <property type="nucleotide sequence ID" value="NZ_CAADHO010000001.1"/>
</dbReference>
<dbReference type="EMBL" id="CAADHO010000001">
    <property type="protein sequence ID" value="VFQ42421.1"/>
    <property type="molecule type" value="Genomic_DNA"/>
</dbReference>
<reference evidence="2 3" key="1">
    <citation type="submission" date="2019-03" db="EMBL/GenBank/DDBJ databases">
        <authorList>
            <person name="Nijsse B."/>
        </authorList>
    </citation>
    <scope>NUCLEOTIDE SEQUENCE [LARGE SCALE GENOMIC DNA]</scope>
    <source>
        <strain evidence="2">Desulfoluna butyratoxydans MSL71</strain>
    </source>
</reference>
<protein>
    <submittedName>
        <fullName evidence="2">Tmem70 family</fullName>
    </submittedName>
</protein>
<keyword evidence="3" id="KW-1185">Reference proteome</keyword>
<sequence>MKDGEHVTIEIPEKGLRFNPLLVVIALLLVAFITTYFVFLIDPSLNNTTDHLSLLPTQVFFTFFCPFYLFTGAAFYCLTKGLVWKLQYDNSNDNWTCIIYTKRLPLEFKTNDIQMVWINWKTHVFLKSGQRVTFKNSPDMFQLLIDKSIPRTWGMASRTSNKDAFEKDIEGAEGGWFFKAIYLNDE</sequence>
<keyword evidence="1" id="KW-0812">Transmembrane</keyword>
<evidence type="ECO:0000313" key="2">
    <source>
        <dbReference type="EMBL" id="VFQ42421.1"/>
    </source>
</evidence>
<feature type="transmembrane region" description="Helical" evidence="1">
    <location>
        <begin position="59"/>
        <end position="78"/>
    </location>
</feature>
<name>A0A4U8YG93_9BACT</name>
<gene>
    <name evidence="2" type="ORF">MSL71_390</name>
</gene>